<name>A0A3B0KFI8_DROGU</name>
<dbReference type="OMA" id="ISNTKCA"/>
<dbReference type="InterPro" id="IPR050430">
    <property type="entry name" value="Peptidase_S1"/>
</dbReference>
<evidence type="ECO:0000256" key="6">
    <source>
        <dbReference type="ARBA" id="ARBA00023145"/>
    </source>
</evidence>
<dbReference type="CDD" id="cd00190">
    <property type="entry name" value="Tryp_SPc"/>
    <property type="match status" value="1"/>
</dbReference>
<evidence type="ECO:0000256" key="2">
    <source>
        <dbReference type="ARBA" id="ARBA00022670"/>
    </source>
</evidence>
<protein>
    <submittedName>
        <fullName evidence="11">Blast:Serine proteases 1/2</fullName>
    </submittedName>
</protein>
<dbReference type="GO" id="GO:0006508">
    <property type="term" value="P:proteolysis"/>
    <property type="evidence" value="ECO:0007669"/>
    <property type="project" value="UniProtKB-KW"/>
</dbReference>
<dbReference type="GO" id="GO:0004252">
    <property type="term" value="F:serine-type endopeptidase activity"/>
    <property type="evidence" value="ECO:0007669"/>
    <property type="project" value="InterPro"/>
</dbReference>
<feature type="chain" id="PRO_5017205990" evidence="9">
    <location>
        <begin position="16"/>
        <end position="273"/>
    </location>
</feature>
<dbReference type="EMBL" id="OUUW01000009">
    <property type="protein sequence ID" value="SPP85089.1"/>
    <property type="molecule type" value="Genomic_DNA"/>
</dbReference>
<reference evidence="12" key="1">
    <citation type="submission" date="2018-01" db="EMBL/GenBank/DDBJ databases">
        <authorList>
            <person name="Alioto T."/>
            <person name="Alioto T."/>
        </authorList>
    </citation>
    <scope>NUCLEOTIDE SEQUENCE [LARGE SCALE GENOMIC DNA]</scope>
</reference>
<keyword evidence="7" id="KW-1015">Disulfide bond</keyword>
<organism evidence="11 12">
    <name type="scientific">Drosophila guanche</name>
    <name type="common">Fruit fly</name>
    <dbReference type="NCBI Taxonomy" id="7266"/>
    <lineage>
        <taxon>Eukaryota</taxon>
        <taxon>Metazoa</taxon>
        <taxon>Ecdysozoa</taxon>
        <taxon>Arthropoda</taxon>
        <taxon>Hexapoda</taxon>
        <taxon>Insecta</taxon>
        <taxon>Pterygota</taxon>
        <taxon>Neoptera</taxon>
        <taxon>Endopterygota</taxon>
        <taxon>Diptera</taxon>
        <taxon>Brachycera</taxon>
        <taxon>Muscomorpha</taxon>
        <taxon>Ephydroidea</taxon>
        <taxon>Drosophilidae</taxon>
        <taxon>Drosophila</taxon>
        <taxon>Sophophora</taxon>
    </lineage>
</organism>
<keyword evidence="2 8" id="KW-0645">Protease</keyword>
<dbReference type="OrthoDB" id="5565075at2759"/>
<dbReference type="PROSITE" id="PS50240">
    <property type="entry name" value="TRYPSIN_DOM"/>
    <property type="match status" value="1"/>
</dbReference>
<dbReference type="PRINTS" id="PR00722">
    <property type="entry name" value="CHYMOTRYPSIN"/>
</dbReference>
<dbReference type="InterPro" id="IPR033116">
    <property type="entry name" value="TRYPSIN_SER"/>
</dbReference>
<gene>
    <name evidence="11" type="ORF">DGUA_6G014975</name>
</gene>
<keyword evidence="5 8" id="KW-0720">Serine protease</keyword>
<evidence type="ECO:0000256" key="8">
    <source>
        <dbReference type="RuleBase" id="RU363034"/>
    </source>
</evidence>
<evidence type="ECO:0000313" key="11">
    <source>
        <dbReference type="EMBL" id="SPP85089.1"/>
    </source>
</evidence>
<evidence type="ECO:0000256" key="4">
    <source>
        <dbReference type="ARBA" id="ARBA00022801"/>
    </source>
</evidence>
<dbReference type="PANTHER" id="PTHR24276:SF98">
    <property type="entry name" value="FI18310P1-RELATED"/>
    <property type="match status" value="1"/>
</dbReference>
<dbReference type="Proteomes" id="UP000268350">
    <property type="component" value="Unassembled WGS sequence"/>
</dbReference>
<dbReference type="SUPFAM" id="SSF50494">
    <property type="entry name" value="Trypsin-like serine proteases"/>
    <property type="match status" value="1"/>
</dbReference>
<dbReference type="InterPro" id="IPR001254">
    <property type="entry name" value="Trypsin_dom"/>
</dbReference>
<evidence type="ECO:0000313" key="12">
    <source>
        <dbReference type="Proteomes" id="UP000268350"/>
    </source>
</evidence>
<dbReference type="PANTHER" id="PTHR24276">
    <property type="entry name" value="POLYSERASE-RELATED"/>
    <property type="match status" value="1"/>
</dbReference>
<dbReference type="InterPro" id="IPR001314">
    <property type="entry name" value="Peptidase_S1A"/>
</dbReference>
<dbReference type="AlphaFoldDB" id="A0A3B0KFI8"/>
<keyword evidence="12" id="KW-1185">Reference proteome</keyword>
<dbReference type="FunFam" id="2.40.10.10:FF:000025">
    <property type="entry name" value="serine proteases 1/2"/>
    <property type="match status" value="1"/>
</dbReference>
<dbReference type="InterPro" id="IPR043504">
    <property type="entry name" value="Peptidase_S1_PA_chymotrypsin"/>
</dbReference>
<feature type="domain" description="Peptidase S1" evidence="10">
    <location>
        <begin position="38"/>
        <end position="270"/>
    </location>
</feature>
<dbReference type="InterPro" id="IPR009003">
    <property type="entry name" value="Peptidase_S1_PA"/>
</dbReference>
<feature type="signal peptide" evidence="9">
    <location>
        <begin position="1"/>
        <end position="15"/>
    </location>
</feature>
<dbReference type="PROSITE" id="PS00134">
    <property type="entry name" value="TRYPSIN_HIS"/>
    <property type="match status" value="1"/>
</dbReference>
<evidence type="ECO:0000256" key="7">
    <source>
        <dbReference type="ARBA" id="ARBA00023157"/>
    </source>
</evidence>
<dbReference type="Gene3D" id="2.40.10.10">
    <property type="entry name" value="Trypsin-like serine proteases"/>
    <property type="match status" value="2"/>
</dbReference>
<dbReference type="FunFam" id="2.40.10.10:FF:000068">
    <property type="entry name" value="transmembrane protease serine 2"/>
    <property type="match status" value="1"/>
</dbReference>
<keyword evidence="6" id="KW-0865">Zymogen</keyword>
<comment type="similarity">
    <text evidence="1">Belongs to the peptidase S1 family.</text>
</comment>
<keyword evidence="4 8" id="KW-0378">Hydrolase</keyword>
<sequence>MRFLIILALAVAASALPEPELVHRDRVMPVQDSIEGRITGGSTASVGQFPYQVGLSLKLNALSSAWCGGSLIGNQWVLTAAHCTDGVQSVTVYLGATVRTSAEVTHTVAKSQIIIHSGWNTANLRNDISLIKIPVTSYSSKIQAARIPAIANSYSTYAGDSVIASGWGRTSDSASGVATNLQWAKMQVITNSVCANTYGTSIVTASNICVSTPNGVSTCNGDSGGPLVLESSKVQVGLTSFGAAAGCQKGYPAAFTRLTSYLDWIKSNTGISY</sequence>
<evidence type="ECO:0000256" key="9">
    <source>
        <dbReference type="SAM" id="SignalP"/>
    </source>
</evidence>
<evidence type="ECO:0000256" key="3">
    <source>
        <dbReference type="ARBA" id="ARBA00022729"/>
    </source>
</evidence>
<dbReference type="SMART" id="SM00020">
    <property type="entry name" value="Tryp_SPc"/>
    <property type="match status" value="1"/>
</dbReference>
<evidence type="ECO:0000259" key="10">
    <source>
        <dbReference type="PROSITE" id="PS50240"/>
    </source>
</evidence>
<evidence type="ECO:0000256" key="1">
    <source>
        <dbReference type="ARBA" id="ARBA00007664"/>
    </source>
</evidence>
<accession>A0A3B0KFI8</accession>
<proteinExistence type="inferred from homology"/>
<dbReference type="STRING" id="7266.A0A3B0KFI8"/>
<dbReference type="PROSITE" id="PS00135">
    <property type="entry name" value="TRYPSIN_SER"/>
    <property type="match status" value="1"/>
</dbReference>
<dbReference type="Pfam" id="PF00089">
    <property type="entry name" value="Trypsin"/>
    <property type="match status" value="1"/>
</dbReference>
<keyword evidence="3 9" id="KW-0732">Signal</keyword>
<evidence type="ECO:0000256" key="5">
    <source>
        <dbReference type="ARBA" id="ARBA00022825"/>
    </source>
</evidence>
<dbReference type="InterPro" id="IPR018114">
    <property type="entry name" value="TRYPSIN_HIS"/>
</dbReference>